<dbReference type="CDD" id="cd00845">
    <property type="entry name" value="MPP_UshA_N_like"/>
    <property type="match status" value="1"/>
</dbReference>
<dbReference type="GO" id="GO:0000166">
    <property type="term" value="F:nucleotide binding"/>
    <property type="evidence" value="ECO:0007669"/>
    <property type="project" value="UniProtKB-KW"/>
</dbReference>
<dbReference type="InterPro" id="IPR011240">
    <property type="entry name" value="Pesterase_YunD"/>
</dbReference>
<dbReference type="GO" id="GO:0016787">
    <property type="term" value="F:hydrolase activity"/>
    <property type="evidence" value="ECO:0007669"/>
    <property type="project" value="UniProtKB-KW"/>
</dbReference>
<dbReference type="InterPro" id="IPR036907">
    <property type="entry name" value="5'-Nucleotdase_C_sf"/>
</dbReference>
<evidence type="ECO:0000313" key="5">
    <source>
        <dbReference type="EMBL" id="KGX89779.1"/>
    </source>
</evidence>
<dbReference type="GO" id="GO:0009166">
    <property type="term" value="P:nucleotide catabolic process"/>
    <property type="evidence" value="ECO:0007669"/>
    <property type="project" value="InterPro"/>
</dbReference>
<dbReference type="PRINTS" id="PR01607">
    <property type="entry name" value="APYRASEFAMLY"/>
</dbReference>
<evidence type="ECO:0000313" key="6">
    <source>
        <dbReference type="Proteomes" id="UP000030403"/>
    </source>
</evidence>
<dbReference type="RefSeq" id="WP_027445950.1">
    <property type="nucleotide sequence ID" value="NZ_AULJ01000019.1"/>
</dbReference>
<evidence type="ECO:0000259" key="3">
    <source>
        <dbReference type="Pfam" id="PF00149"/>
    </source>
</evidence>
<feature type="domain" description="Calcineurin-like phosphoesterase" evidence="3">
    <location>
        <begin position="10"/>
        <end position="205"/>
    </location>
</feature>
<dbReference type="EMBL" id="AVPF01000012">
    <property type="protein sequence ID" value="KGX89779.1"/>
    <property type="molecule type" value="Genomic_DNA"/>
</dbReference>
<dbReference type="Gene3D" id="3.90.780.10">
    <property type="entry name" value="5'-Nucleotidase, C-terminal domain"/>
    <property type="match status" value="1"/>
</dbReference>
<dbReference type="Gene3D" id="3.60.21.10">
    <property type="match status" value="1"/>
</dbReference>
<dbReference type="OrthoDB" id="9793179at2"/>
<accession>A0A0A5GCM1</accession>
<dbReference type="STRING" id="1385511.GCA_000425225_01928"/>
<dbReference type="AlphaFoldDB" id="A0A0A5GCM1"/>
<dbReference type="PANTHER" id="PTHR11575">
    <property type="entry name" value="5'-NUCLEOTIDASE-RELATED"/>
    <property type="match status" value="1"/>
</dbReference>
<dbReference type="Proteomes" id="UP000030403">
    <property type="component" value="Unassembled WGS sequence"/>
</dbReference>
<evidence type="ECO:0000256" key="2">
    <source>
        <dbReference type="RuleBase" id="RU362119"/>
    </source>
</evidence>
<proteinExistence type="inferred from homology"/>
<name>A0A0A5GCM1_9BACI</name>
<dbReference type="InterPro" id="IPR029052">
    <property type="entry name" value="Metallo-depent_PP-like"/>
</dbReference>
<comment type="similarity">
    <text evidence="2">Belongs to the 5'-nucleotidase family.</text>
</comment>
<gene>
    <name evidence="5" type="ORF">N783_04065</name>
</gene>
<dbReference type="SUPFAM" id="SSF55816">
    <property type="entry name" value="5'-nucleotidase (syn. UDP-sugar hydrolase), C-terminal domain"/>
    <property type="match status" value="1"/>
</dbReference>
<dbReference type="eggNOG" id="COG0737">
    <property type="taxonomic scope" value="Bacteria"/>
</dbReference>
<keyword evidence="1" id="KW-0732">Signal</keyword>
<keyword evidence="2" id="KW-0378">Hydrolase</keyword>
<comment type="caution">
    <text evidence="5">The sequence shown here is derived from an EMBL/GenBank/DDBJ whole genome shotgun (WGS) entry which is preliminary data.</text>
</comment>
<protein>
    <submittedName>
        <fullName evidence="5">5'-nucleotidase</fullName>
    </submittedName>
</protein>
<dbReference type="PIRSF" id="PIRSF036361">
    <property type="entry name" value="YunD"/>
    <property type="match status" value="1"/>
</dbReference>
<keyword evidence="6" id="KW-1185">Reference proteome</keyword>
<feature type="domain" description="5'-Nucleotidase C-terminal" evidence="4">
    <location>
        <begin position="291"/>
        <end position="427"/>
    </location>
</feature>
<dbReference type="PANTHER" id="PTHR11575:SF24">
    <property type="entry name" value="5'-NUCLEOTIDASE"/>
    <property type="match status" value="1"/>
</dbReference>
<keyword evidence="2" id="KW-0547">Nucleotide-binding</keyword>
<organism evidence="5 6">
    <name type="scientific">Pontibacillus marinus BH030004 = DSM 16465</name>
    <dbReference type="NCBI Taxonomy" id="1385511"/>
    <lineage>
        <taxon>Bacteria</taxon>
        <taxon>Bacillati</taxon>
        <taxon>Bacillota</taxon>
        <taxon>Bacilli</taxon>
        <taxon>Bacillales</taxon>
        <taxon>Bacillaceae</taxon>
        <taxon>Pontibacillus</taxon>
    </lineage>
</organism>
<dbReference type="Pfam" id="PF02872">
    <property type="entry name" value="5_nucleotid_C"/>
    <property type="match status" value="1"/>
</dbReference>
<evidence type="ECO:0000259" key="4">
    <source>
        <dbReference type="Pfam" id="PF02872"/>
    </source>
</evidence>
<evidence type="ECO:0000256" key="1">
    <source>
        <dbReference type="ARBA" id="ARBA00022729"/>
    </source>
</evidence>
<dbReference type="Pfam" id="PF00149">
    <property type="entry name" value="Metallophos"/>
    <property type="match status" value="1"/>
</dbReference>
<reference evidence="5 6" key="1">
    <citation type="submission" date="2013-08" db="EMBL/GenBank/DDBJ databases">
        <authorList>
            <person name="Huang J."/>
            <person name="Wang G."/>
        </authorList>
    </citation>
    <scope>NUCLEOTIDE SEQUENCE [LARGE SCALE GENOMIC DNA]</scope>
    <source>
        <strain evidence="5 6">BH030004</strain>
    </source>
</reference>
<dbReference type="InterPro" id="IPR008334">
    <property type="entry name" value="5'-Nucleotdase_C"/>
</dbReference>
<sequence>MQEKIYLYYTNDLHSHFENWPKIVHHWKHQRNYHDQKNEPMFLLDVGDHVDRFHPISEAMRGSANIDLLNDAGYDCATLGNNEGITLSHEELFHLYDEANFDVVCANLENTGKEKPSWLKPYSFLITEQGTRIGIIGLTAPFKAFYGLLGWNVYSPFQLLDDYLDELREQSDIVILLSHLGINDDQEIANRYSGIDVIIGGHTHHLFRDGEMMEDTLLTAAGKHGVYVGQVAMQWDHEQNELVQKEAYAYPLGTQEEDIETRQKLDQYNDQAADILNHEVVRLREPLDVHWFQETKIIKELVHTLKEWTDADLSMLNAGVLLEPFSEGPVTRGDIHKICPHPINPCKVTLTGSELLEVIRQAHTKRFMELKLKGFGFRGEVLGRMVFSGVEVETEKDQEGNEHVREVRFQGEPLDHNRTYTVATADTFTFGRLLPEISHSSDKHYFMPELLRDLLSSTLQRLSLK</sequence>
<dbReference type="InterPro" id="IPR006179">
    <property type="entry name" value="5_nucleotidase/apyrase"/>
</dbReference>
<dbReference type="InterPro" id="IPR004843">
    <property type="entry name" value="Calcineurin-like_PHP"/>
</dbReference>
<dbReference type="SUPFAM" id="SSF56300">
    <property type="entry name" value="Metallo-dependent phosphatases"/>
    <property type="match status" value="1"/>
</dbReference>